<dbReference type="EMBL" id="VMGI01000006">
    <property type="protein sequence ID" value="TSC93942.1"/>
    <property type="molecule type" value="Genomic_DNA"/>
</dbReference>
<keyword evidence="3 8" id="KW-0347">Helicase</keyword>
<feature type="non-terminal residue" evidence="8">
    <location>
        <position position="294"/>
    </location>
</feature>
<name>A0A554LM61_9BACT</name>
<dbReference type="GO" id="GO:0003724">
    <property type="term" value="F:RNA helicase activity"/>
    <property type="evidence" value="ECO:0007669"/>
    <property type="project" value="InterPro"/>
</dbReference>
<dbReference type="PROSITE" id="PS51192">
    <property type="entry name" value="HELICASE_ATP_BIND_1"/>
    <property type="match status" value="1"/>
</dbReference>
<dbReference type="CDD" id="cd00268">
    <property type="entry name" value="DEADc"/>
    <property type="match status" value="1"/>
</dbReference>
<evidence type="ECO:0000313" key="9">
    <source>
        <dbReference type="Proteomes" id="UP000315589"/>
    </source>
</evidence>
<dbReference type="PANTHER" id="PTHR47959:SF13">
    <property type="entry name" value="ATP-DEPENDENT RNA HELICASE RHLE"/>
    <property type="match status" value="1"/>
</dbReference>
<dbReference type="SUPFAM" id="SSF52540">
    <property type="entry name" value="P-loop containing nucleoside triphosphate hydrolases"/>
    <property type="match status" value="1"/>
</dbReference>
<dbReference type="InterPro" id="IPR027417">
    <property type="entry name" value="P-loop_NTPase"/>
</dbReference>
<dbReference type="PROSITE" id="PS00039">
    <property type="entry name" value="DEAD_ATP_HELICASE"/>
    <property type="match status" value="1"/>
</dbReference>
<organism evidence="8 9">
    <name type="scientific">Candidatus Berkelbacteria bacterium Licking1014_85</name>
    <dbReference type="NCBI Taxonomy" id="2017148"/>
    <lineage>
        <taxon>Bacteria</taxon>
        <taxon>Candidatus Berkelbacteria</taxon>
    </lineage>
</organism>
<dbReference type="GO" id="GO:0005524">
    <property type="term" value="F:ATP binding"/>
    <property type="evidence" value="ECO:0007669"/>
    <property type="project" value="UniProtKB-KW"/>
</dbReference>
<feature type="short sequence motif" description="Q motif" evidence="5">
    <location>
        <begin position="50"/>
        <end position="78"/>
    </location>
</feature>
<evidence type="ECO:0000256" key="5">
    <source>
        <dbReference type="PROSITE-ProRule" id="PRU00552"/>
    </source>
</evidence>
<evidence type="ECO:0000313" key="8">
    <source>
        <dbReference type="EMBL" id="TSC93942.1"/>
    </source>
</evidence>
<dbReference type="InterPro" id="IPR050079">
    <property type="entry name" value="DEAD_box_RNA_helicase"/>
</dbReference>
<proteinExistence type="predicted"/>
<evidence type="ECO:0000256" key="4">
    <source>
        <dbReference type="ARBA" id="ARBA00022840"/>
    </source>
</evidence>
<dbReference type="InterPro" id="IPR014014">
    <property type="entry name" value="RNA_helicase_DEAD_Q_motif"/>
</dbReference>
<dbReference type="AlphaFoldDB" id="A0A554LM61"/>
<dbReference type="Gene3D" id="3.40.50.300">
    <property type="entry name" value="P-loop containing nucleotide triphosphate hydrolases"/>
    <property type="match status" value="1"/>
</dbReference>
<sequence length="294" mass="33470">MGYSNFKKNSSRRFNDTRRCFVNPGLRIDVNRFINRAQNIENEETFTPKHQFVDFAIDSKLKQNILSKKYTTPTPIQDQVIPLVLNNRDIIGIANTGTGKTAAFLIPLINKIILNRQQKIIIMVPTRELAQQTQAELISFSRDLGIKSALCIGGANIRVQIRDLRNNPSFVIGTPGRLKDLIERKVLYLGNFHTVVLDEADRMLDMGFINDMKAILSLMPHPKQTLLFSATISAQIEQITRRFQNNPLKISVKTRETLANVDQNIIRVNHQGRKIDVLHDLLIKPGFEKVLVFG</sequence>
<dbReference type="SMART" id="SM00487">
    <property type="entry name" value="DEXDc"/>
    <property type="match status" value="1"/>
</dbReference>
<keyword evidence="4" id="KW-0067">ATP-binding</keyword>
<reference evidence="8 9" key="1">
    <citation type="submission" date="2017-07" db="EMBL/GenBank/DDBJ databases">
        <title>Mechanisms for carbon and nitrogen cycling indicate functional differentiation within the Candidate Phyla Radiation.</title>
        <authorList>
            <person name="Danczak R.E."/>
            <person name="Johnston M.D."/>
            <person name="Kenah C."/>
            <person name="Slattery M."/>
            <person name="Wrighton K.C."/>
            <person name="Wilkins M.J."/>
        </authorList>
    </citation>
    <scope>NUCLEOTIDE SEQUENCE [LARGE SCALE GENOMIC DNA]</scope>
    <source>
        <strain evidence="8">Licking1014_85</strain>
    </source>
</reference>
<accession>A0A554LM61</accession>
<gene>
    <name evidence="8" type="ORF">CEN91_65</name>
</gene>
<evidence type="ECO:0000259" key="7">
    <source>
        <dbReference type="PROSITE" id="PS51195"/>
    </source>
</evidence>
<dbReference type="Proteomes" id="UP000315589">
    <property type="component" value="Unassembled WGS sequence"/>
</dbReference>
<dbReference type="PANTHER" id="PTHR47959">
    <property type="entry name" value="ATP-DEPENDENT RNA HELICASE RHLE-RELATED"/>
    <property type="match status" value="1"/>
</dbReference>
<keyword evidence="1" id="KW-0547">Nucleotide-binding</keyword>
<evidence type="ECO:0000256" key="2">
    <source>
        <dbReference type="ARBA" id="ARBA00022801"/>
    </source>
</evidence>
<dbReference type="PROSITE" id="PS51195">
    <property type="entry name" value="Q_MOTIF"/>
    <property type="match status" value="1"/>
</dbReference>
<dbReference type="InterPro" id="IPR000629">
    <property type="entry name" value="RNA-helicase_DEAD-box_CS"/>
</dbReference>
<keyword evidence="2" id="KW-0378">Hydrolase</keyword>
<dbReference type="GO" id="GO:0003676">
    <property type="term" value="F:nucleic acid binding"/>
    <property type="evidence" value="ECO:0007669"/>
    <property type="project" value="InterPro"/>
</dbReference>
<dbReference type="GO" id="GO:0016787">
    <property type="term" value="F:hydrolase activity"/>
    <property type="evidence" value="ECO:0007669"/>
    <property type="project" value="UniProtKB-KW"/>
</dbReference>
<dbReference type="InterPro" id="IPR014001">
    <property type="entry name" value="Helicase_ATP-bd"/>
</dbReference>
<dbReference type="Pfam" id="PF00270">
    <property type="entry name" value="DEAD"/>
    <property type="match status" value="1"/>
</dbReference>
<dbReference type="InterPro" id="IPR011545">
    <property type="entry name" value="DEAD/DEAH_box_helicase_dom"/>
</dbReference>
<evidence type="ECO:0000256" key="1">
    <source>
        <dbReference type="ARBA" id="ARBA00022741"/>
    </source>
</evidence>
<evidence type="ECO:0000256" key="3">
    <source>
        <dbReference type="ARBA" id="ARBA00022806"/>
    </source>
</evidence>
<evidence type="ECO:0000259" key="6">
    <source>
        <dbReference type="PROSITE" id="PS51192"/>
    </source>
</evidence>
<feature type="domain" description="Helicase ATP-binding" evidence="6">
    <location>
        <begin position="81"/>
        <end position="250"/>
    </location>
</feature>
<comment type="caution">
    <text evidence="8">The sequence shown here is derived from an EMBL/GenBank/DDBJ whole genome shotgun (WGS) entry which is preliminary data.</text>
</comment>
<dbReference type="InterPro" id="IPR044742">
    <property type="entry name" value="DEAD/DEAH_RhlB"/>
</dbReference>
<dbReference type="GO" id="GO:0005829">
    <property type="term" value="C:cytosol"/>
    <property type="evidence" value="ECO:0007669"/>
    <property type="project" value="TreeGrafter"/>
</dbReference>
<feature type="domain" description="DEAD-box RNA helicase Q" evidence="7">
    <location>
        <begin position="50"/>
        <end position="78"/>
    </location>
</feature>
<protein>
    <submittedName>
        <fullName evidence="8">DEAD/DEAH box helicase-like protein</fullName>
    </submittedName>
</protein>